<dbReference type="EMBL" id="ML994138">
    <property type="protein sequence ID" value="KAF2198510.1"/>
    <property type="molecule type" value="Genomic_DNA"/>
</dbReference>
<comment type="caution">
    <text evidence="1">The sequence shown here is derived from an EMBL/GenBank/DDBJ whole genome shotgun (WGS) entry which is preliminary data.</text>
</comment>
<gene>
    <name evidence="1" type="ORF">GQ43DRAFT_443276</name>
</gene>
<keyword evidence="2" id="KW-1185">Reference proteome</keyword>
<evidence type="ECO:0000313" key="1">
    <source>
        <dbReference type="EMBL" id="KAF2198510.1"/>
    </source>
</evidence>
<reference evidence="1" key="1">
    <citation type="journal article" date="2020" name="Stud. Mycol.">
        <title>101 Dothideomycetes genomes: a test case for predicting lifestyles and emergence of pathogens.</title>
        <authorList>
            <person name="Haridas S."/>
            <person name="Albert R."/>
            <person name="Binder M."/>
            <person name="Bloem J."/>
            <person name="Labutti K."/>
            <person name="Salamov A."/>
            <person name="Andreopoulos B."/>
            <person name="Baker S."/>
            <person name="Barry K."/>
            <person name="Bills G."/>
            <person name="Bluhm B."/>
            <person name="Cannon C."/>
            <person name="Castanera R."/>
            <person name="Culley D."/>
            <person name="Daum C."/>
            <person name="Ezra D."/>
            <person name="Gonzalez J."/>
            <person name="Henrissat B."/>
            <person name="Kuo A."/>
            <person name="Liang C."/>
            <person name="Lipzen A."/>
            <person name="Lutzoni F."/>
            <person name="Magnuson J."/>
            <person name="Mondo S."/>
            <person name="Nolan M."/>
            <person name="Ohm R."/>
            <person name="Pangilinan J."/>
            <person name="Park H.-J."/>
            <person name="Ramirez L."/>
            <person name="Alfaro M."/>
            <person name="Sun H."/>
            <person name="Tritt A."/>
            <person name="Yoshinaga Y."/>
            <person name="Zwiers L.-H."/>
            <person name="Turgeon B."/>
            <person name="Goodwin S."/>
            <person name="Spatafora J."/>
            <person name="Crous P."/>
            <person name="Grigoriev I."/>
        </authorList>
    </citation>
    <scope>NUCLEOTIDE SEQUENCE</scope>
    <source>
        <strain evidence="1">ATCC 74209</strain>
    </source>
</reference>
<dbReference type="Proteomes" id="UP000799536">
    <property type="component" value="Unassembled WGS sequence"/>
</dbReference>
<dbReference type="AlphaFoldDB" id="A0A9P4JG55"/>
<name>A0A9P4JG55_9PLEO</name>
<evidence type="ECO:0000313" key="2">
    <source>
        <dbReference type="Proteomes" id="UP000799536"/>
    </source>
</evidence>
<protein>
    <submittedName>
        <fullName evidence="1">Uncharacterized protein</fullName>
    </submittedName>
</protein>
<sequence length="56" mass="6463">MSYKYRHLMSKNVSPLSFLMFLYRSRSLKIKTLFILCTFSVVVNIPTANYNAAVIA</sequence>
<accession>A0A9P4JG55</accession>
<proteinExistence type="predicted"/>
<organism evidence="1 2">
    <name type="scientific">Delitschia confertaspora ATCC 74209</name>
    <dbReference type="NCBI Taxonomy" id="1513339"/>
    <lineage>
        <taxon>Eukaryota</taxon>
        <taxon>Fungi</taxon>
        <taxon>Dikarya</taxon>
        <taxon>Ascomycota</taxon>
        <taxon>Pezizomycotina</taxon>
        <taxon>Dothideomycetes</taxon>
        <taxon>Pleosporomycetidae</taxon>
        <taxon>Pleosporales</taxon>
        <taxon>Delitschiaceae</taxon>
        <taxon>Delitschia</taxon>
    </lineage>
</organism>